<evidence type="ECO:0000313" key="3">
    <source>
        <dbReference type="Proteomes" id="UP001319200"/>
    </source>
</evidence>
<protein>
    <recommendedName>
        <fullName evidence="4">Rieske domain-containing protein</fullName>
    </recommendedName>
</protein>
<dbReference type="RefSeq" id="WP_254167603.1">
    <property type="nucleotide sequence ID" value="NZ_JAHESF010000027.1"/>
</dbReference>
<keyword evidence="1" id="KW-0732">Signal</keyword>
<organism evidence="2 3">
    <name type="scientific">Chryseosolibacter histidini</name>
    <dbReference type="NCBI Taxonomy" id="2782349"/>
    <lineage>
        <taxon>Bacteria</taxon>
        <taxon>Pseudomonadati</taxon>
        <taxon>Bacteroidota</taxon>
        <taxon>Cytophagia</taxon>
        <taxon>Cytophagales</taxon>
        <taxon>Chryseotaleaceae</taxon>
        <taxon>Chryseosolibacter</taxon>
    </lineage>
</organism>
<proteinExistence type="predicted"/>
<dbReference type="InterPro" id="IPR036922">
    <property type="entry name" value="Rieske_2Fe-2S_sf"/>
</dbReference>
<feature type="chain" id="PRO_5043040303" description="Rieske domain-containing protein" evidence="1">
    <location>
        <begin position="29"/>
        <end position="157"/>
    </location>
</feature>
<dbReference type="AlphaFoldDB" id="A0AAP2DNH2"/>
<keyword evidence="3" id="KW-1185">Reference proteome</keyword>
<comment type="caution">
    <text evidence="2">The sequence shown here is derived from an EMBL/GenBank/DDBJ whole genome shotgun (WGS) entry which is preliminary data.</text>
</comment>
<feature type="signal peptide" evidence="1">
    <location>
        <begin position="1"/>
        <end position="28"/>
    </location>
</feature>
<dbReference type="Gene3D" id="2.102.10.10">
    <property type="entry name" value="Rieske [2Fe-2S] iron-sulphur domain"/>
    <property type="match status" value="1"/>
</dbReference>
<evidence type="ECO:0000313" key="2">
    <source>
        <dbReference type="EMBL" id="MBT1699573.1"/>
    </source>
</evidence>
<dbReference type="GO" id="GO:0051537">
    <property type="term" value="F:2 iron, 2 sulfur cluster binding"/>
    <property type="evidence" value="ECO:0007669"/>
    <property type="project" value="InterPro"/>
</dbReference>
<sequence>MTTSKVLRCYKSLLFSLIAICLLITINACEPDLSDDQIPLATFSDIHINLNLPAYNNLRTVGGYVYLNDGGNRGIILYHQSASNFIAYDRNCSYQPNNACATVGMHSSTLYMVDDCCGSTFDLATGQPTGGVAWRPLRKYQTILSGSELVITNSIVE</sequence>
<reference evidence="2 3" key="1">
    <citation type="submission" date="2021-05" db="EMBL/GenBank/DDBJ databases">
        <title>A Polyphasic approach of four new species of the genus Ohtaekwangia: Ohtaekwangia histidinii sp. nov., Ohtaekwangia cretensis sp. nov., Ohtaekwangia indiensis sp. nov., Ohtaekwangia reichenbachii sp. nov. from diverse environment.</title>
        <authorList>
            <person name="Octaviana S."/>
        </authorList>
    </citation>
    <scope>NUCLEOTIDE SEQUENCE [LARGE SCALE GENOMIC DNA]</scope>
    <source>
        <strain evidence="2 3">PWU4</strain>
    </source>
</reference>
<dbReference type="Proteomes" id="UP001319200">
    <property type="component" value="Unassembled WGS sequence"/>
</dbReference>
<dbReference type="SUPFAM" id="SSF50022">
    <property type="entry name" value="ISP domain"/>
    <property type="match status" value="1"/>
</dbReference>
<evidence type="ECO:0000256" key="1">
    <source>
        <dbReference type="SAM" id="SignalP"/>
    </source>
</evidence>
<evidence type="ECO:0008006" key="4">
    <source>
        <dbReference type="Google" id="ProtNLM"/>
    </source>
</evidence>
<name>A0AAP2DNH2_9BACT</name>
<accession>A0AAP2DNH2</accession>
<gene>
    <name evidence="2" type="ORF">KK083_21925</name>
</gene>
<dbReference type="EMBL" id="JAHESF010000027">
    <property type="protein sequence ID" value="MBT1699573.1"/>
    <property type="molecule type" value="Genomic_DNA"/>
</dbReference>